<evidence type="ECO:0000256" key="1">
    <source>
        <dbReference type="ARBA" id="ARBA00004401"/>
    </source>
</evidence>
<reference evidence="10 11" key="1">
    <citation type="submission" date="2024-08" db="EMBL/GenBank/DDBJ databases">
        <authorList>
            <person name="Lu H."/>
        </authorList>
    </citation>
    <scope>NUCLEOTIDE SEQUENCE [LARGE SCALE GENOMIC DNA]</scope>
    <source>
        <strain evidence="10 11">BYS180W</strain>
    </source>
</reference>
<evidence type="ECO:0000256" key="4">
    <source>
        <dbReference type="ARBA" id="ARBA00022692"/>
    </source>
</evidence>
<sequence>MSRVAAVLLLLMLTLGAYLVQTSHDTRQLYADLDRARTEAQRLDADHERLLAERHAQATNLRVEQVARERLRMRPITPAVTQSLHPVLPAAAPASAASSGVAP</sequence>
<keyword evidence="6 8" id="KW-0472">Membrane</keyword>
<evidence type="ECO:0000256" key="9">
    <source>
        <dbReference type="NCBIfam" id="TIGR02209"/>
    </source>
</evidence>
<evidence type="ECO:0000313" key="11">
    <source>
        <dbReference type="Proteomes" id="UP001606099"/>
    </source>
</evidence>
<gene>
    <name evidence="8 10" type="primary">ftsL</name>
    <name evidence="10" type="ORF">ACG0Z6_01870</name>
</gene>
<dbReference type="HAMAP" id="MF_00910">
    <property type="entry name" value="FtsL"/>
    <property type="match status" value="1"/>
</dbReference>
<keyword evidence="2 8" id="KW-1003">Cell membrane</keyword>
<keyword evidence="8" id="KW-0997">Cell inner membrane</keyword>
<dbReference type="Proteomes" id="UP001606099">
    <property type="component" value="Unassembled WGS sequence"/>
</dbReference>
<comment type="subcellular location">
    <subcellularLocation>
        <location evidence="8">Cell inner membrane</location>
        <topology evidence="8">Single-pass type II membrane protein</topology>
    </subcellularLocation>
    <subcellularLocation>
        <location evidence="1">Cell membrane</location>
        <topology evidence="1">Single-pass type II membrane protein</topology>
    </subcellularLocation>
    <text evidence="8">Localizes to the division septum where it forms a ring structure.</text>
</comment>
<keyword evidence="5 8" id="KW-1133">Transmembrane helix</keyword>
<evidence type="ECO:0000256" key="6">
    <source>
        <dbReference type="ARBA" id="ARBA00023136"/>
    </source>
</evidence>
<keyword evidence="11" id="KW-1185">Reference proteome</keyword>
<keyword evidence="7 8" id="KW-0131">Cell cycle</keyword>
<dbReference type="RefSeq" id="WP_394458315.1">
    <property type="nucleotide sequence ID" value="NZ_JBIGHZ010000001.1"/>
</dbReference>
<dbReference type="NCBIfam" id="TIGR02209">
    <property type="entry name" value="ftsL_broad"/>
    <property type="match status" value="1"/>
</dbReference>
<keyword evidence="3 8" id="KW-0132">Cell division</keyword>
<accession>A0ABW7FRN0</accession>
<dbReference type="InterPro" id="IPR011922">
    <property type="entry name" value="Cell_div_FtsL"/>
</dbReference>
<evidence type="ECO:0000256" key="8">
    <source>
        <dbReference type="HAMAP-Rule" id="MF_00910"/>
    </source>
</evidence>
<evidence type="ECO:0000313" key="10">
    <source>
        <dbReference type="EMBL" id="MFG6446984.1"/>
    </source>
</evidence>
<evidence type="ECO:0000256" key="5">
    <source>
        <dbReference type="ARBA" id="ARBA00022989"/>
    </source>
</evidence>
<name>A0ABW7FRN0_9BURK</name>
<dbReference type="GO" id="GO:0051301">
    <property type="term" value="P:cell division"/>
    <property type="evidence" value="ECO:0007669"/>
    <property type="project" value="UniProtKB-KW"/>
</dbReference>
<proteinExistence type="inferred from homology"/>
<comment type="function">
    <text evidence="8">Essential cell division protein. May link together the upstream cell division proteins, which are predominantly cytoplasmic, with the downstream cell division proteins, which are predominantly periplasmic.</text>
</comment>
<organism evidence="10 11">
    <name type="scientific">Roseateles rivi</name>
    <dbReference type="NCBI Taxonomy" id="3299028"/>
    <lineage>
        <taxon>Bacteria</taxon>
        <taxon>Pseudomonadati</taxon>
        <taxon>Pseudomonadota</taxon>
        <taxon>Betaproteobacteria</taxon>
        <taxon>Burkholderiales</taxon>
        <taxon>Sphaerotilaceae</taxon>
        <taxon>Roseateles</taxon>
    </lineage>
</organism>
<evidence type="ECO:0000256" key="7">
    <source>
        <dbReference type="ARBA" id="ARBA00023306"/>
    </source>
</evidence>
<dbReference type="EMBL" id="JBIGHZ010000001">
    <property type="protein sequence ID" value="MFG6446984.1"/>
    <property type="molecule type" value="Genomic_DNA"/>
</dbReference>
<comment type="caution">
    <text evidence="10">The sequence shown here is derived from an EMBL/GenBank/DDBJ whole genome shotgun (WGS) entry which is preliminary data.</text>
</comment>
<evidence type="ECO:0000256" key="2">
    <source>
        <dbReference type="ARBA" id="ARBA00022475"/>
    </source>
</evidence>
<dbReference type="Pfam" id="PF04999">
    <property type="entry name" value="FtsL"/>
    <property type="match status" value="1"/>
</dbReference>
<protein>
    <recommendedName>
        <fullName evidence="8 9">Cell division protein FtsL</fullName>
    </recommendedName>
</protein>
<keyword evidence="4 8" id="KW-0812">Transmembrane</keyword>
<comment type="similarity">
    <text evidence="8">Belongs to the FtsL family.</text>
</comment>
<evidence type="ECO:0000256" key="3">
    <source>
        <dbReference type="ARBA" id="ARBA00022618"/>
    </source>
</evidence>
<comment type="subunit">
    <text evidence="8">Part of a complex composed of FtsB, FtsL and FtsQ.</text>
</comment>